<dbReference type="EMBL" id="RXIC02000023">
    <property type="protein sequence ID" value="KAB1212610.1"/>
    <property type="molecule type" value="Genomic_DNA"/>
</dbReference>
<comment type="caution">
    <text evidence="2">The sequence shown here is derived from an EMBL/GenBank/DDBJ whole genome shotgun (WGS) entry which is preliminary data.</text>
</comment>
<dbReference type="Proteomes" id="UP000516437">
    <property type="component" value="Chromosome 5"/>
</dbReference>
<evidence type="ECO:0000313" key="2">
    <source>
        <dbReference type="EMBL" id="KAB1212610.1"/>
    </source>
</evidence>
<keyword evidence="1" id="KW-1133">Transmembrane helix</keyword>
<accession>A0A6A1VNX0</accession>
<dbReference type="NCBIfam" id="TIGR01571">
    <property type="entry name" value="A_thal_Cys_rich"/>
    <property type="match status" value="1"/>
</dbReference>
<dbReference type="InterPro" id="IPR006461">
    <property type="entry name" value="PLAC_motif_containing"/>
</dbReference>
<sequence>MYPNYDPKAAAQAPPPYPPPPYASQAVGQWSSGLCDCFNDPSNCCLTWCCPCVTFGRIAEVTDRGQTSCFMAGLIYVALAYVGCQCLYSMTYRSKLRGSYSLPEDPCGDCCVHFWCETCALCQEHRELKARGLDPTIDKGWMANADKMNAAAATAPPFVAPTMNR</sequence>
<evidence type="ECO:0000256" key="1">
    <source>
        <dbReference type="SAM" id="Phobius"/>
    </source>
</evidence>
<keyword evidence="1" id="KW-0472">Membrane</keyword>
<dbReference type="Pfam" id="PF04749">
    <property type="entry name" value="PLAC8"/>
    <property type="match status" value="1"/>
</dbReference>
<reference evidence="2 3" key="1">
    <citation type="journal article" date="2019" name="Plant Biotechnol. J.">
        <title>The red bayberry genome and genetic basis of sex determination.</title>
        <authorList>
            <person name="Jia H.M."/>
            <person name="Jia H.J."/>
            <person name="Cai Q.L."/>
            <person name="Wang Y."/>
            <person name="Zhao H.B."/>
            <person name="Yang W.F."/>
            <person name="Wang G.Y."/>
            <person name="Li Y.H."/>
            <person name="Zhan D.L."/>
            <person name="Shen Y.T."/>
            <person name="Niu Q.F."/>
            <person name="Chang L."/>
            <person name="Qiu J."/>
            <person name="Zhao L."/>
            <person name="Xie H.B."/>
            <person name="Fu W.Y."/>
            <person name="Jin J."/>
            <person name="Li X.W."/>
            <person name="Jiao Y."/>
            <person name="Zhou C.C."/>
            <person name="Tu T."/>
            <person name="Chai C.Y."/>
            <person name="Gao J.L."/>
            <person name="Fan L.J."/>
            <person name="van de Weg E."/>
            <person name="Wang J.Y."/>
            <person name="Gao Z.S."/>
        </authorList>
    </citation>
    <scope>NUCLEOTIDE SEQUENCE [LARGE SCALE GENOMIC DNA]</scope>
    <source>
        <tissue evidence="2">Leaves</tissue>
    </source>
</reference>
<dbReference type="PANTHER" id="PTHR15907">
    <property type="entry name" value="DUF614 FAMILY PROTEIN-RELATED"/>
    <property type="match status" value="1"/>
</dbReference>
<protein>
    <submittedName>
        <fullName evidence="2">Protein PLANT CADMIUM RESISTANCE 3</fullName>
    </submittedName>
</protein>
<feature type="transmembrane region" description="Helical" evidence="1">
    <location>
        <begin position="70"/>
        <end position="88"/>
    </location>
</feature>
<keyword evidence="3" id="KW-1185">Reference proteome</keyword>
<gene>
    <name evidence="2" type="ORF">CJ030_MR5G022577</name>
</gene>
<dbReference type="AlphaFoldDB" id="A0A6A1VNX0"/>
<name>A0A6A1VNX0_9ROSI</name>
<evidence type="ECO:0000313" key="3">
    <source>
        <dbReference type="Proteomes" id="UP000516437"/>
    </source>
</evidence>
<dbReference type="OrthoDB" id="1045822at2759"/>
<keyword evidence="1" id="KW-0812">Transmembrane</keyword>
<proteinExistence type="predicted"/>
<organism evidence="2 3">
    <name type="scientific">Morella rubra</name>
    <name type="common">Chinese bayberry</name>
    <dbReference type="NCBI Taxonomy" id="262757"/>
    <lineage>
        <taxon>Eukaryota</taxon>
        <taxon>Viridiplantae</taxon>
        <taxon>Streptophyta</taxon>
        <taxon>Embryophyta</taxon>
        <taxon>Tracheophyta</taxon>
        <taxon>Spermatophyta</taxon>
        <taxon>Magnoliopsida</taxon>
        <taxon>eudicotyledons</taxon>
        <taxon>Gunneridae</taxon>
        <taxon>Pentapetalae</taxon>
        <taxon>rosids</taxon>
        <taxon>fabids</taxon>
        <taxon>Fagales</taxon>
        <taxon>Myricaceae</taxon>
        <taxon>Morella</taxon>
    </lineage>
</organism>